<dbReference type="InterPro" id="IPR001173">
    <property type="entry name" value="Glyco_trans_2-like"/>
</dbReference>
<reference evidence="4" key="1">
    <citation type="journal article" date="2013" name="Genome Biol.">
        <title>Draft genome of the mountain pine beetle, Dendroctonus ponderosae Hopkins, a major forest pest.</title>
        <authorList>
            <person name="Keeling C.I."/>
            <person name="Yuen M.M."/>
            <person name="Liao N.Y."/>
            <person name="Docking T.R."/>
            <person name="Chan S.K."/>
            <person name="Taylor G.A."/>
            <person name="Palmquist D.L."/>
            <person name="Jackman S.D."/>
            <person name="Nguyen A."/>
            <person name="Li M."/>
            <person name="Henderson H."/>
            <person name="Janes J.K."/>
            <person name="Zhao Y."/>
            <person name="Pandoh P."/>
            <person name="Moore R."/>
            <person name="Sperling F.A."/>
            <person name="Huber D.P."/>
            <person name="Birol I."/>
            <person name="Jones S.J."/>
            <person name="Bohlmann J."/>
        </authorList>
    </citation>
    <scope>NUCLEOTIDE SEQUENCE</scope>
</reference>
<dbReference type="InterPro" id="IPR027389">
    <property type="entry name" value="B_mannosylTrfase_Bre-3/Egh"/>
</dbReference>
<feature type="non-terminal residue" evidence="4">
    <location>
        <position position="1"/>
    </location>
</feature>
<accession>N6SVV6</accession>
<comment type="similarity">
    <text evidence="1">Belongs to the glycosyltransferase 2 family.</text>
</comment>
<keyword evidence="2" id="KW-0328">Glycosyltransferase</keyword>
<gene>
    <name evidence="4" type="ORF">YQE_11431</name>
</gene>
<protein>
    <submittedName>
        <fullName evidence="4">Uncharacterized protein</fullName>
    </submittedName>
</protein>
<dbReference type="GO" id="GO:0019187">
    <property type="term" value="F:beta-1,4-mannosyltransferase activity"/>
    <property type="evidence" value="ECO:0007669"/>
    <property type="project" value="InterPro"/>
</dbReference>
<keyword evidence="3" id="KW-0808">Transferase</keyword>
<organism evidence="4">
    <name type="scientific">Dendroctonus ponderosae</name>
    <name type="common">Mountain pine beetle</name>
    <dbReference type="NCBI Taxonomy" id="77166"/>
    <lineage>
        <taxon>Eukaryota</taxon>
        <taxon>Metazoa</taxon>
        <taxon>Ecdysozoa</taxon>
        <taxon>Arthropoda</taxon>
        <taxon>Hexapoda</taxon>
        <taxon>Insecta</taxon>
        <taxon>Pterygota</taxon>
        <taxon>Neoptera</taxon>
        <taxon>Endopterygota</taxon>
        <taxon>Coleoptera</taxon>
        <taxon>Polyphaga</taxon>
        <taxon>Cucujiformia</taxon>
        <taxon>Curculionidae</taxon>
        <taxon>Scolytinae</taxon>
        <taxon>Dendroctonus</taxon>
    </lineage>
</organism>
<dbReference type="EMBL" id="KB741250">
    <property type="protein sequence ID" value="ENN71894.1"/>
    <property type="molecule type" value="Genomic_DNA"/>
</dbReference>
<dbReference type="Pfam" id="PF13632">
    <property type="entry name" value="Glyco_trans_2_3"/>
    <property type="match status" value="2"/>
</dbReference>
<dbReference type="AlphaFoldDB" id="N6SVV6"/>
<name>N6SVV6_DENPD</name>
<evidence type="ECO:0000256" key="2">
    <source>
        <dbReference type="ARBA" id="ARBA00022676"/>
    </source>
</evidence>
<dbReference type="OrthoDB" id="3971593at2759"/>
<dbReference type="PANTHER" id="PTHR16779">
    <property type="entry name" value="BETA-1,4-MANNOSYLTRANSFERASE EGH"/>
    <property type="match status" value="1"/>
</dbReference>
<sequence>MKLSRDFANKSACLSITLSSRIKHILHCTLFVTVLCLFQYFSSVLKVPDDPAEEDNPWIQYGVFGTCTLYALRFVTFLSLPQVIFNVIGLTFYNCFPDKVTLKGSPLLAPYVCIRVVTRGDYPELVKNNVNRNMNKCIDSGLENFLIEVVTDKPIGLEPQRKVRELVVPTDYQTTTGALFKARALQYCLEDKVNILNDNDWIVHLDEETFLTENSVRGILNFVMDGKHHIGQGLITYANEEVVNWITTLADSFRVSDDMGKLRAQFYWFHKPLFSFKGSFVVTQVAAERAVSFDNGRDGSIAEDCYFAMKAYSMGYSFNFIEGDMWEKSPFTLMDFIQQRKRWIQGILLVVHSKAIPLRYKWLLGCAFYSWVTLPLSVSNILLAAWFPIPCPAIMDFTVVFIGGVNIYMFIFGVLKSFNVYRFGFLKLCLCLMSAVAVLPFNLIIENIAVLWGYFGNKHKFYVYFSSVLKVPDDPAEEDNPWIQYGVFGTCTLYALRFVTFLSLPQVIFNVIGLTFYNCFPDKVTLKGSPLLAPYVCIRVVTRGDYPELVKNNVNRNMNKCIDSGLENFLIEVVTDKPIGLEPQRKVRELVVPTDYQTTTGALFKARALQYCLEDKVNILNDNDWIVHLDEETLLTENSVRGILNFVMDGKHHIGQGLITYANEEVVNWITTLADSFRVSDDMGKLRAQFYWFHKPLFSFKGSFVVTQVAAERAVSFDNGRDGSIAEDCYFAMKAYSMGYSFNFIEGDMWEKSPFTLMDFIQQRKRWIQGILLVVHSKAIPLRYKWLLGCAFYSWVTLPLSVSNILLAAWFPIPCPAIMDFTVVFIGGVNIYMFIFGVLKSFNVYRFGFLKLCLCLMSAVAVLPFNLIIENIAVLWGYFGNKHKFYVVNKNIGNPITV</sequence>
<dbReference type="HOGENOM" id="CLU_322449_0_0_1"/>
<dbReference type="FunFam" id="3.90.550.10:FF:000175">
    <property type="entry name" value="Beta-1,4-mannosyltransferase bre-3"/>
    <property type="match status" value="2"/>
</dbReference>
<dbReference type="GO" id="GO:0005737">
    <property type="term" value="C:cytoplasm"/>
    <property type="evidence" value="ECO:0007669"/>
    <property type="project" value="TreeGrafter"/>
</dbReference>
<evidence type="ECO:0000313" key="4">
    <source>
        <dbReference type="EMBL" id="ENN71894.1"/>
    </source>
</evidence>
<dbReference type="SUPFAM" id="SSF53448">
    <property type="entry name" value="Nucleotide-diphospho-sugar transferases"/>
    <property type="match status" value="2"/>
</dbReference>
<evidence type="ECO:0000256" key="1">
    <source>
        <dbReference type="ARBA" id="ARBA00006739"/>
    </source>
</evidence>
<dbReference type="PANTHER" id="PTHR16779:SF1">
    <property type="entry name" value="BETA-1,4-MANNOSYLTRANSFERASE EGH"/>
    <property type="match status" value="1"/>
</dbReference>
<proteinExistence type="inferred from homology"/>
<dbReference type="InterPro" id="IPR029044">
    <property type="entry name" value="Nucleotide-diphossugar_trans"/>
</dbReference>
<evidence type="ECO:0000256" key="3">
    <source>
        <dbReference type="ARBA" id="ARBA00022679"/>
    </source>
</evidence>